<evidence type="ECO:0000256" key="1">
    <source>
        <dbReference type="SAM" id="SignalP"/>
    </source>
</evidence>
<feature type="chain" id="PRO_5014740174" evidence="1">
    <location>
        <begin position="25"/>
        <end position="67"/>
    </location>
</feature>
<sequence length="67" mass="7876">MSSCLSLLLRTLLIWLRFSRFTMSMNRFAVVELAVGQLFSHEIPLRLKSPKIITIRSLLLNRFNRII</sequence>
<proteinExistence type="predicted"/>
<keyword evidence="1" id="KW-0732">Signal</keyword>
<protein>
    <submittedName>
        <fullName evidence="2">Putative secreted peptide</fullName>
    </submittedName>
</protein>
<feature type="signal peptide" evidence="1">
    <location>
        <begin position="1"/>
        <end position="24"/>
    </location>
</feature>
<dbReference type="EMBL" id="GGFM01011639">
    <property type="protein sequence ID" value="MBW32390.1"/>
    <property type="molecule type" value="Transcribed_RNA"/>
</dbReference>
<dbReference type="AlphaFoldDB" id="A0A2M3ZVB3"/>
<accession>A0A2M3ZVB3</accession>
<organism evidence="2">
    <name type="scientific">Anopheles braziliensis</name>
    <dbReference type="NCBI Taxonomy" id="58242"/>
    <lineage>
        <taxon>Eukaryota</taxon>
        <taxon>Metazoa</taxon>
        <taxon>Ecdysozoa</taxon>
        <taxon>Arthropoda</taxon>
        <taxon>Hexapoda</taxon>
        <taxon>Insecta</taxon>
        <taxon>Pterygota</taxon>
        <taxon>Neoptera</taxon>
        <taxon>Endopterygota</taxon>
        <taxon>Diptera</taxon>
        <taxon>Nematocera</taxon>
        <taxon>Culicoidea</taxon>
        <taxon>Culicidae</taxon>
        <taxon>Anophelinae</taxon>
        <taxon>Anopheles</taxon>
    </lineage>
</organism>
<name>A0A2M3ZVB3_9DIPT</name>
<evidence type="ECO:0000313" key="2">
    <source>
        <dbReference type="EMBL" id="MBW32390.1"/>
    </source>
</evidence>
<reference evidence="2" key="1">
    <citation type="submission" date="2018-01" db="EMBL/GenBank/DDBJ databases">
        <title>An insight into the sialome of Amazonian anophelines.</title>
        <authorList>
            <person name="Ribeiro J.M."/>
            <person name="Scarpassa V."/>
            <person name="Calvo E."/>
        </authorList>
    </citation>
    <scope>NUCLEOTIDE SEQUENCE</scope>
    <source>
        <tissue evidence="2">Salivary glands</tissue>
    </source>
</reference>